<feature type="region of interest" description="Disordered" evidence="1">
    <location>
        <begin position="166"/>
        <end position="196"/>
    </location>
</feature>
<dbReference type="EMBL" id="BRXW01000566">
    <property type="protein sequence ID" value="GMH66965.1"/>
    <property type="molecule type" value="Genomic_DNA"/>
</dbReference>
<feature type="compositionally biased region" description="Basic and acidic residues" evidence="1">
    <location>
        <begin position="166"/>
        <end position="175"/>
    </location>
</feature>
<protein>
    <submittedName>
        <fullName evidence="2">Uncharacterized protein</fullName>
    </submittedName>
</protein>
<gene>
    <name evidence="2" type="ORF">TrLO_g8446</name>
</gene>
<evidence type="ECO:0000256" key="1">
    <source>
        <dbReference type="SAM" id="MobiDB-lite"/>
    </source>
</evidence>
<dbReference type="Proteomes" id="UP001165122">
    <property type="component" value="Unassembled WGS sequence"/>
</dbReference>
<organism evidence="2 3">
    <name type="scientific">Triparma laevis f. longispina</name>
    <dbReference type="NCBI Taxonomy" id="1714387"/>
    <lineage>
        <taxon>Eukaryota</taxon>
        <taxon>Sar</taxon>
        <taxon>Stramenopiles</taxon>
        <taxon>Ochrophyta</taxon>
        <taxon>Bolidophyceae</taxon>
        <taxon>Parmales</taxon>
        <taxon>Triparmaceae</taxon>
        <taxon>Triparma</taxon>
    </lineage>
</organism>
<name>A0A9W7E6I8_9STRA</name>
<evidence type="ECO:0000313" key="3">
    <source>
        <dbReference type="Proteomes" id="UP001165122"/>
    </source>
</evidence>
<proteinExistence type="predicted"/>
<feature type="region of interest" description="Disordered" evidence="1">
    <location>
        <begin position="103"/>
        <end position="151"/>
    </location>
</feature>
<sequence>MSKNSDFLEACAAFFQTIPGNVICTNCLLTPSAALHIVDKYLASDMTLLPLLLEQYETSAKVISSEFFSASATSANSLSNRINLSNASKTTAKAAVMWKKAAPKREAGDDIGSSGMEEEEEEEERDAKAKIEEAAQLMEKQQKQYQVEQEKRDAELRRLKMELLKEKDENQRTEVARGCFRKLRTSSARKGQRRWG</sequence>
<reference evidence="3" key="1">
    <citation type="journal article" date="2023" name="Commun. Biol.">
        <title>Genome analysis of Parmales, the sister group of diatoms, reveals the evolutionary specialization of diatoms from phago-mixotrophs to photoautotrophs.</title>
        <authorList>
            <person name="Ban H."/>
            <person name="Sato S."/>
            <person name="Yoshikawa S."/>
            <person name="Yamada K."/>
            <person name="Nakamura Y."/>
            <person name="Ichinomiya M."/>
            <person name="Sato N."/>
            <person name="Blanc-Mathieu R."/>
            <person name="Endo H."/>
            <person name="Kuwata A."/>
            <person name="Ogata H."/>
        </authorList>
    </citation>
    <scope>NUCLEOTIDE SEQUENCE [LARGE SCALE GENOMIC DNA]</scope>
    <source>
        <strain evidence="3">NIES 3700</strain>
    </source>
</reference>
<accession>A0A9W7E6I8</accession>
<keyword evidence="3" id="KW-1185">Reference proteome</keyword>
<comment type="caution">
    <text evidence="2">The sequence shown here is derived from an EMBL/GenBank/DDBJ whole genome shotgun (WGS) entry which is preliminary data.</text>
</comment>
<dbReference type="AlphaFoldDB" id="A0A9W7E6I8"/>
<evidence type="ECO:0000313" key="2">
    <source>
        <dbReference type="EMBL" id="GMH66965.1"/>
    </source>
</evidence>